<evidence type="ECO:0000313" key="2">
    <source>
        <dbReference type="Proteomes" id="UP001164539"/>
    </source>
</evidence>
<comment type="caution">
    <text evidence="1">The sequence shown here is derived from an EMBL/GenBank/DDBJ whole genome shotgun (WGS) entry which is preliminary data.</text>
</comment>
<reference evidence="1 2" key="1">
    <citation type="journal article" date="2023" name="Science">
        <title>Complex scaffold remodeling in plant triterpene biosynthesis.</title>
        <authorList>
            <person name="De La Pena R."/>
            <person name="Hodgson H."/>
            <person name="Liu J.C."/>
            <person name="Stephenson M.J."/>
            <person name="Martin A.C."/>
            <person name="Owen C."/>
            <person name="Harkess A."/>
            <person name="Leebens-Mack J."/>
            <person name="Jimenez L.E."/>
            <person name="Osbourn A."/>
            <person name="Sattely E.S."/>
        </authorList>
    </citation>
    <scope>NUCLEOTIDE SEQUENCE [LARGE SCALE GENOMIC DNA]</scope>
    <source>
        <strain evidence="2">cv. JPN11</strain>
        <tissue evidence="1">Leaf</tissue>
    </source>
</reference>
<protein>
    <submittedName>
        <fullName evidence="1">Uncharacterized protein</fullName>
    </submittedName>
</protein>
<name>A0ACC1YWH5_MELAZ</name>
<accession>A0ACC1YWH5</accession>
<gene>
    <name evidence="1" type="ORF">OWV82_000610</name>
</gene>
<evidence type="ECO:0000313" key="1">
    <source>
        <dbReference type="EMBL" id="KAJ4727528.1"/>
    </source>
</evidence>
<keyword evidence="2" id="KW-1185">Reference proteome</keyword>
<organism evidence="1 2">
    <name type="scientific">Melia azedarach</name>
    <name type="common">Chinaberry tree</name>
    <dbReference type="NCBI Taxonomy" id="155640"/>
    <lineage>
        <taxon>Eukaryota</taxon>
        <taxon>Viridiplantae</taxon>
        <taxon>Streptophyta</taxon>
        <taxon>Embryophyta</taxon>
        <taxon>Tracheophyta</taxon>
        <taxon>Spermatophyta</taxon>
        <taxon>Magnoliopsida</taxon>
        <taxon>eudicotyledons</taxon>
        <taxon>Gunneridae</taxon>
        <taxon>Pentapetalae</taxon>
        <taxon>rosids</taxon>
        <taxon>malvids</taxon>
        <taxon>Sapindales</taxon>
        <taxon>Meliaceae</taxon>
        <taxon>Melia</taxon>
    </lineage>
</organism>
<dbReference type="EMBL" id="CM051394">
    <property type="protein sequence ID" value="KAJ4727528.1"/>
    <property type="molecule type" value="Genomic_DNA"/>
</dbReference>
<sequence>MQIGRGQGGSLSNSKDKKRRNPHRQPASASLPENSDADGINHENSYSDAGYMMPYDNVSQWPNNIPWHHQNCGMTRVFPAFAMQNYVYPNANQMIYGKHPPAPRYIRRTRPPLPYPFSIYEQQQEQGVGNAFHHLLSDDNVGACTYRN</sequence>
<proteinExistence type="predicted"/>
<dbReference type="Proteomes" id="UP001164539">
    <property type="component" value="Chromosome 1"/>
</dbReference>